<keyword evidence="5" id="KW-0378">Hydrolase</keyword>
<protein>
    <recommendedName>
        <fullName evidence="9">Nucleotidyltransferase</fullName>
    </recommendedName>
</protein>
<dbReference type="GO" id="GO:0000166">
    <property type="term" value="F:nucleotide binding"/>
    <property type="evidence" value="ECO:0007669"/>
    <property type="project" value="UniProtKB-KW"/>
</dbReference>
<dbReference type="InterPro" id="IPR051813">
    <property type="entry name" value="HepT_RNase_toxin"/>
</dbReference>
<dbReference type="PANTHER" id="PTHR34139:SF1">
    <property type="entry name" value="RNASE MJ1380-RELATED"/>
    <property type="match status" value="1"/>
</dbReference>
<evidence type="ECO:0000313" key="7">
    <source>
        <dbReference type="EMBL" id="ASJ14078.1"/>
    </source>
</evidence>
<evidence type="ECO:0008006" key="9">
    <source>
        <dbReference type="Google" id="ProtNLM"/>
    </source>
</evidence>
<dbReference type="Proteomes" id="UP000250085">
    <property type="component" value="Chromosome"/>
</dbReference>
<dbReference type="KEGG" id="trl:A3L10_02615"/>
<dbReference type="Gene3D" id="1.20.120.580">
    <property type="entry name" value="bsu32300-like"/>
    <property type="match status" value="1"/>
</dbReference>
<keyword evidence="1" id="KW-0597">Phosphoprotein</keyword>
<comment type="similarity">
    <text evidence="6">Belongs to the HepT RNase toxin family.</text>
</comment>
<keyword evidence="8" id="KW-1185">Reference proteome</keyword>
<organism evidence="7 8">
    <name type="scientific">Thermococcus radiotolerans</name>
    <dbReference type="NCBI Taxonomy" id="187880"/>
    <lineage>
        <taxon>Archaea</taxon>
        <taxon>Methanobacteriati</taxon>
        <taxon>Methanobacteriota</taxon>
        <taxon>Thermococci</taxon>
        <taxon>Thermococcales</taxon>
        <taxon>Thermococcaceae</taxon>
        <taxon>Thermococcus</taxon>
    </lineage>
</organism>
<evidence type="ECO:0000256" key="6">
    <source>
        <dbReference type="ARBA" id="ARBA00024207"/>
    </source>
</evidence>
<evidence type="ECO:0000256" key="1">
    <source>
        <dbReference type="ARBA" id="ARBA00022553"/>
    </source>
</evidence>
<keyword evidence="4" id="KW-0547">Nucleotide-binding</keyword>
<accession>A0A2Z2MW48</accession>
<dbReference type="InterPro" id="IPR037038">
    <property type="entry name" value="HepT-like_sf"/>
</dbReference>
<dbReference type="AlphaFoldDB" id="A0A2Z2MW48"/>
<evidence type="ECO:0000256" key="3">
    <source>
        <dbReference type="ARBA" id="ARBA00022722"/>
    </source>
</evidence>
<dbReference type="GO" id="GO:0110001">
    <property type="term" value="C:toxin-antitoxin complex"/>
    <property type="evidence" value="ECO:0007669"/>
    <property type="project" value="InterPro"/>
</dbReference>
<dbReference type="EMBL" id="CP015106">
    <property type="protein sequence ID" value="ASJ14078.1"/>
    <property type="molecule type" value="Genomic_DNA"/>
</dbReference>
<evidence type="ECO:0000256" key="5">
    <source>
        <dbReference type="ARBA" id="ARBA00022801"/>
    </source>
</evidence>
<dbReference type="GeneID" id="33327705"/>
<dbReference type="GO" id="GO:0004540">
    <property type="term" value="F:RNA nuclease activity"/>
    <property type="evidence" value="ECO:0007669"/>
    <property type="project" value="InterPro"/>
</dbReference>
<dbReference type="PANTHER" id="PTHR34139">
    <property type="entry name" value="UPF0331 PROTEIN MJ0127"/>
    <property type="match status" value="1"/>
</dbReference>
<evidence type="ECO:0000256" key="4">
    <source>
        <dbReference type="ARBA" id="ARBA00022741"/>
    </source>
</evidence>
<gene>
    <name evidence="7" type="ORF">A3L10_02615</name>
</gene>
<evidence type="ECO:0000313" key="8">
    <source>
        <dbReference type="Proteomes" id="UP000250085"/>
    </source>
</evidence>
<sequence length="114" mass="13611">MSKRDPCLFLNDILEAVLRIEEYTEGYEFDDFVRDRKTIDAVLRNLEIIGEAARYVPEGIKRKYADVPWRRIIGLRNVVIHHYFGVDLNIVWTIIRFQLPELKESIEKMIRELC</sequence>
<dbReference type="Pfam" id="PF01934">
    <property type="entry name" value="HepT-like"/>
    <property type="match status" value="1"/>
</dbReference>
<dbReference type="RefSeq" id="WP_088866271.1">
    <property type="nucleotide sequence ID" value="NZ_CP015106.1"/>
</dbReference>
<keyword evidence="3" id="KW-0540">Nuclease</keyword>
<dbReference type="InterPro" id="IPR008201">
    <property type="entry name" value="HepT-like"/>
</dbReference>
<proteinExistence type="inferred from homology"/>
<dbReference type="GO" id="GO:0016787">
    <property type="term" value="F:hydrolase activity"/>
    <property type="evidence" value="ECO:0007669"/>
    <property type="project" value="UniProtKB-KW"/>
</dbReference>
<evidence type="ECO:0000256" key="2">
    <source>
        <dbReference type="ARBA" id="ARBA00022649"/>
    </source>
</evidence>
<reference evidence="7 8" key="1">
    <citation type="submission" date="2016-04" db="EMBL/GenBank/DDBJ databases">
        <title>Complete genome sequence of Thermococcus radiotolerans type strain EJ2.</title>
        <authorList>
            <person name="Oger P.M."/>
        </authorList>
    </citation>
    <scope>NUCLEOTIDE SEQUENCE [LARGE SCALE GENOMIC DNA]</scope>
    <source>
        <strain evidence="7 8">EJ2</strain>
    </source>
</reference>
<keyword evidence="2" id="KW-1277">Toxin-antitoxin system</keyword>
<dbReference type="OrthoDB" id="318716at2157"/>
<name>A0A2Z2MW48_9EURY</name>